<name>A0ABS0N9U3_9NEIS</name>
<gene>
    <name evidence="1" type="ORF">H9Q10_05130</name>
</gene>
<organism evidence="1 2">
    <name type="scientific">Eikenella glucosivorans</name>
    <dbReference type="NCBI Taxonomy" id="2766967"/>
    <lineage>
        <taxon>Bacteria</taxon>
        <taxon>Pseudomonadati</taxon>
        <taxon>Pseudomonadota</taxon>
        <taxon>Betaproteobacteria</taxon>
        <taxon>Neisseriales</taxon>
        <taxon>Neisseriaceae</taxon>
        <taxon>Eikenella</taxon>
    </lineage>
</organism>
<dbReference type="RefSeq" id="WP_197902934.1">
    <property type="nucleotide sequence ID" value="NZ_JACSGR010000003.1"/>
</dbReference>
<dbReference type="Proteomes" id="UP000768471">
    <property type="component" value="Unassembled WGS sequence"/>
</dbReference>
<comment type="caution">
    <text evidence="1">The sequence shown here is derived from an EMBL/GenBank/DDBJ whole genome shotgun (WGS) entry which is preliminary data.</text>
</comment>
<proteinExistence type="predicted"/>
<sequence>MFIDIDLILSRYPSQQQITQALHQYGIHGLQTWDDWQQADSEGSYAVWDNHPMDDNDWAAHLSLILSVVPNSQSPDFFYFSFAKSLADICRCNIRCCNFNGSIIGEFLNPNNPFLDFAYIGKHWYLIDDVNTDPIDSEPGSIQIIKSIHQQMTAFLAQ</sequence>
<evidence type="ECO:0000313" key="1">
    <source>
        <dbReference type="EMBL" id="MBH5329050.1"/>
    </source>
</evidence>
<evidence type="ECO:0000313" key="2">
    <source>
        <dbReference type="Proteomes" id="UP000768471"/>
    </source>
</evidence>
<dbReference type="EMBL" id="JACSGR010000003">
    <property type="protein sequence ID" value="MBH5329050.1"/>
    <property type="molecule type" value="Genomic_DNA"/>
</dbReference>
<accession>A0ABS0N9U3</accession>
<protein>
    <submittedName>
        <fullName evidence="1">Uncharacterized protein</fullName>
    </submittedName>
</protein>
<reference evidence="1 2" key="1">
    <citation type="submission" date="2020-09" db="EMBL/GenBank/DDBJ databases">
        <title>Eikenella S3660 sp. nov., isolated from a throat swab.</title>
        <authorList>
            <person name="Buhl M."/>
        </authorList>
    </citation>
    <scope>NUCLEOTIDE SEQUENCE [LARGE SCALE GENOMIC DNA]</scope>
    <source>
        <strain evidence="1 2">S3360</strain>
    </source>
</reference>
<keyword evidence="2" id="KW-1185">Reference proteome</keyword>